<name>A0ABV9A1H9_9NEIS</name>
<dbReference type="Proteomes" id="UP001595999">
    <property type="component" value="Unassembled WGS sequence"/>
</dbReference>
<evidence type="ECO:0000313" key="2">
    <source>
        <dbReference type="Proteomes" id="UP001595999"/>
    </source>
</evidence>
<dbReference type="Pfam" id="PF08811">
    <property type="entry name" value="DUF1800"/>
    <property type="match status" value="1"/>
</dbReference>
<protein>
    <submittedName>
        <fullName evidence="1">DUF1800 family protein</fullName>
    </submittedName>
</protein>
<organism evidence="1 2">
    <name type="scientific">Chromobacterium aquaticum</name>
    <dbReference type="NCBI Taxonomy" id="467180"/>
    <lineage>
        <taxon>Bacteria</taxon>
        <taxon>Pseudomonadati</taxon>
        <taxon>Pseudomonadota</taxon>
        <taxon>Betaproteobacteria</taxon>
        <taxon>Neisseriales</taxon>
        <taxon>Chromobacteriaceae</taxon>
        <taxon>Chromobacterium</taxon>
    </lineage>
</organism>
<reference evidence="2" key="1">
    <citation type="journal article" date="2019" name="Int. J. Syst. Evol. Microbiol.">
        <title>The Global Catalogue of Microorganisms (GCM) 10K type strain sequencing project: providing services to taxonomists for standard genome sequencing and annotation.</title>
        <authorList>
            <consortium name="The Broad Institute Genomics Platform"/>
            <consortium name="The Broad Institute Genome Sequencing Center for Infectious Disease"/>
            <person name="Wu L."/>
            <person name="Ma J."/>
        </authorList>
    </citation>
    <scope>NUCLEOTIDE SEQUENCE [LARGE SCALE GENOMIC DNA]</scope>
    <source>
        <strain evidence="2">CGMCC 4.7608</strain>
    </source>
</reference>
<proteinExistence type="predicted"/>
<accession>A0ABV9A1H9</accession>
<keyword evidence="2" id="KW-1185">Reference proteome</keyword>
<dbReference type="InterPro" id="IPR014917">
    <property type="entry name" value="DUF1800"/>
</dbReference>
<sequence length="503" mass="55766">MLTMDRRRRTAADFGAAHKAGRRAVAAGWLLAALILPALAQAGIGEAGARHLLSRTGFGANPAQIAVYAPLDREAAVDRLLAGSRAVAATPPPSWAGEPFERPGQANLSEDEKKALQKLRAEHAVELRGWWLNEMRYTPSPLSEKMTLFWHNHFVSALDKVRSPQMMYQQNLLLRRYALGNFGEMLHAVARDPAMMRYLDTANNRKGQPNENFAREVMELFTLGEGHYSEQDIREAARAFTGWGLDRDDHFVNRPKLHDDGDKLIFGQRGNFDGDAVLDLLLQQPATAEFITAKLWKAFVSPKPDPATVKRLARNFRNSRYEIKPLLRALLLSPQFWSSQGQLVKSPLELTIGTLVTFDLSPPDWRALAGLNRQLGQDVFAPPNVKGWPGGEAWINSATLLSRKQFLDRIAHDAAPARNAFALPDGGMDEMKGREARINRLVAAGLRSLKLQPDEWSAIYQVRSAQDSAKLLLALPPANPLPESLSGAQAIAPLLLDPVYQVH</sequence>
<comment type="caution">
    <text evidence="1">The sequence shown here is derived from an EMBL/GenBank/DDBJ whole genome shotgun (WGS) entry which is preliminary data.</text>
</comment>
<dbReference type="RefSeq" id="WP_231461641.1">
    <property type="nucleotide sequence ID" value="NZ_JAJOHW010000038.1"/>
</dbReference>
<dbReference type="EMBL" id="JBHSEK010000014">
    <property type="protein sequence ID" value="MFC4491561.1"/>
    <property type="molecule type" value="Genomic_DNA"/>
</dbReference>
<gene>
    <name evidence="1" type="ORF">ACFO0R_18270</name>
</gene>
<evidence type="ECO:0000313" key="1">
    <source>
        <dbReference type="EMBL" id="MFC4491561.1"/>
    </source>
</evidence>